<dbReference type="RefSeq" id="WP_150336686.1">
    <property type="nucleotide sequence ID" value="NZ_CAUWKU010000005.1"/>
</dbReference>
<proteinExistence type="predicted"/>
<name>A0A5M9QTW8_9HELI</name>
<dbReference type="AlphaFoldDB" id="A0A5M9QTW8"/>
<dbReference type="EMBL" id="VXKE01000003">
    <property type="protein sequence ID" value="KAA8711232.1"/>
    <property type="molecule type" value="Genomic_DNA"/>
</dbReference>
<evidence type="ECO:0000313" key="1">
    <source>
        <dbReference type="EMBL" id="KAA8711232.1"/>
    </source>
</evidence>
<gene>
    <name evidence="1" type="ORF">F4V45_01140</name>
</gene>
<protein>
    <submittedName>
        <fullName evidence="1">Uncharacterized protein</fullName>
    </submittedName>
</protein>
<evidence type="ECO:0000313" key="2">
    <source>
        <dbReference type="Proteomes" id="UP000323707"/>
    </source>
</evidence>
<reference evidence="1 2" key="1">
    <citation type="submission" date="2019-09" db="EMBL/GenBank/DDBJ databases">
        <title>Draft genome sequence of various Type strains from the CCUG.</title>
        <authorList>
            <person name="Pineiro-Iglesias B."/>
            <person name="Tunovic T."/>
            <person name="Unosson C."/>
            <person name="Inganas E."/>
            <person name="Ohlen M."/>
            <person name="Cardew S."/>
            <person name="Jensie-Markopoulos S."/>
            <person name="Salva-Serra F."/>
            <person name="Jaen-Luchoro D."/>
            <person name="Karlsson R."/>
            <person name="Svensson-Stadler L."/>
            <person name="Chun J."/>
            <person name="Moore E."/>
        </authorList>
    </citation>
    <scope>NUCLEOTIDE SEQUENCE [LARGE SCALE GENOMIC DNA]</scope>
    <source>
        <strain evidence="1 2">CCUG 32756T</strain>
    </source>
</reference>
<dbReference type="Proteomes" id="UP000323707">
    <property type="component" value="Unassembled WGS sequence"/>
</dbReference>
<sequence>MRNRAQTYPSIDEVQAKKKEFLKRAMKPKVQASHPLHSFLAAISSEIKQSLKGGASNTQILKAIQETYGVKVSPASFSNFCKANNISANTKSKKKV</sequence>
<organism evidence="1 2">
    <name type="scientific">Helicobacter canis</name>
    <dbReference type="NCBI Taxonomy" id="29419"/>
    <lineage>
        <taxon>Bacteria</taxon>
        <taxon>Pseudomonadati</taxon>
        <taxon>Campylobacterota</taxon>
        <taxon>Epsilonproteobacteria</taxon>
        <taxon>Campylobacterales</taxon>
        <taxon>Helicobacteraceae</taxon>
        <taxon>Helicobacter</taxon>
    </lineage>
</organism>
<comment type="caution">
    <text evidence="1">The sequence shown here is derived from an EMBL/GenBank/DDBJ whole genome shotgun (WGS) entry which is preliminary data.</text>
</comment>
<accession>A0A5M9QTW8</accession>